<dbReference type="AlphaFoldDB" id="A0A953LIS9"/>
<protein>
    <submittedName>
        <fullName evidence="11">Preprotein translocase subunit YajC</fullName>
    </submittedName>
</protein>
<dbReference type="RefSeq" id="WP_273380872.1">
    <property type="nucleotide sequence ID" value="NZ_PIUK01000204.1"/>
</dbReference>
<evidence type="ECO:0000256" key="4">
    <source>
        <dbReference type="ARBA" id="ARBA00022475"/>
    </source>
</evidence>
<keyword evidence="7 10" id="KW-1133">Transmembrane helix</keyword>
<evidence type="ECO:0000313" key="12">
    <source>
        <dbReference type="Proteomes" id="UP000732377"/>
    </source>
</evidence>
<evidence type="ECO:0000256" key="7">
    <source>
        <dbReference type="ARBA" id="ARBA00022989"/>
    </source>
</evidence>
<evidence type="ECO:0000256" key="8">
    <source>
        <dbReference type="ARBA" id="ARBA00023010"/>
    </source>
</evidence>
<dbReference type="Pfam" id="PF02699">
    <property type="entry name" value="YajC"/>
    <property type="match status" value="1"/>
</dbReference>
<gene>
    <name evidence="11" type="ORF">CWE10_15575</name>
</gene>
<dbReference type="InterPro" id="IPR003849">
    <property type="entry name" value="Preprotein_translocase_YajC"/>
</dbReference>
<comment type="subcellular location">
    <subcellularLocation>
        <location evidence="1">Cell membrane</location>
        <topology evidence="1">Single-pass membrane protein</topology>
    </subcellularLocation>
</comment>
<evidence type="ECO:0000256" key="6">
    <source>
        <dbReference type="ARBA" id="ARBA00022927"/>
    </source>
</evidence>
<keyword evidence="5 10" id="KW-0812">Transmembrane</keyword>
<comment type="caution">
    <text evidence="11">The sequence shown here is derived from an EMBL/GenBank/DDBJ whole genome shotgun (WGS) entry which is preliminary data.</text>
</comment>
<accession>A0A953LIS9</accession>
<evidence type="ECO:0000256" key="3">
    <source>
        <dbReference type="ARBA" id="ARBA00022448"/>
    </source>
</evidence>
<dbReference type="PANTHER" id="PTHR33909">
    <property type="entry name" value="SEC TRANSLOCON ACCESSORY COMPLEX SUBUNIT YAJC"/>
    <property type="match status" value="1"/>
</dbReference>
<keyword evidence="8" id="KW-0811">Translocation</keyword>
<keyword evidence="3" id="KW-0813">Transport</keyword>
<keyword evidence="4" id="KW-1003">Cell membrane</keyword>
<evidence type="ECO:0000313" key="11">
    <source>
        <dbReference type="EMBL" id="MBY6277596.1"/>
    </source>
</evidence>
<keyword evidence="9 10" id="KW-0472">Membrane</keyword>
<dbReference type="SMART" id="SM01323">
    <property type="entry name" value="YajC"/>
    <property type="match status" value="1"/>
</dbReference>
<dbReference type="PANTHER" id="PTHR33909:SF1">
    <property type="entry name" value="SEC TRANSLOCON ACCESSORY COMPLEX SUBUNIT YAJC"/>
    <property type="match status" value="1"/>
</dbReference>
<dbReference type="Proteomes" id="UP000732377">
    <property type="component" value="Unassembled WGS sequence"/>
</dbReference>
<keyword evidence="6" id="KW-0653">Protein transport</keyword>
<comment type="similarity">
    <text evidence="2">Belongs to the YajC family.</text>
</comment>
<organism evidence="11 12">
    <name type="scientific">Symbiobacterium thermophilum</name>
    <dbReference type="NCBI Taxonomy" id="2734"/>
    <lineage>
        <taxon>Bacteria</taxon>
        <taxon>Bacillati</taxon>
        <taxon>Bacillota</taxon>
        <taxon>Clostridia</taxon>
        <taxon>Eubacteriales</taxon>
        <taxon>Symbiobacteriaceae</taxon>
        <taxon>Symbiobacterium</taxon>
    </lineage>
</organism>
<dbReference type="GO" id="GO:0005886">
    <property type="term" value="C:plasma membrane"/>
    <property type="evidence" value="ECO:0007669"/>
    <property type="project" value="UniProtKB-SubCell"/>
</dbReference>
<sequence length="98" mass="10722">MWENILASSIVMLVFVIGTLAVYYLVNLRGLKKRQAHFAQLHARLAPGQLVELANGIYGTTVAVGKDTVDIRVKSGAVMTVSRYAISAIISEEEQHHA</sequence>
<evidence type="ECO:0000256" key="10">
    <source>
        <dbReference type="SAM" id="Phobius"/>
    </source>
</evidence>
<name>A0A953LIS9_SYMTR</name>
<evidence type="ECO:0000256" key="2">
    <source>
        <dbReference type="ARBA" id="ARBA00006742"/>
    </source>
</evidence>
<dbReference type="GO" id="GO:0015031">
    <property type="term" value="P:protein transport"/>
    <property type="evidence" value="ECO:0007669"/>
    <property type="project" value="UniProtKB-KW"/>
</dbReference>
<reference evidence="11" key="1">
    <citation type="submission" date="2017-11" db="EMBL/GenBank/DDBJ databases">
        <title>Three new genomes from thermophilic consortium.</title>
        <authorList>
            <person name="Quaggio R."/>
            <person name="Amgarten D."/>
            <person name="Setubal J.C."/>
        </authorList>
    </citation>
    <scope>NUCLEOTIDE SEQUENCE</scope>
    <source>
        <strain evidence="11">ZCTH01-B2</strain>
    </source>
</reference>
<evidence type="ECO:0000256" key="5">
    <source>
        <dbReference type="ARBA" id="ARBA00022692"/>
    </source>
</evidence>
<dbReference type="EMBL" id="PIUK01000204">
    <property type="protein sequence ID" value="MBY6277596.1"/>
    <property type="molecule type" value="Genomic_DNA"/>
</dbReference>
<evidence type="ECO:0000256" key="9">
    <source>
        <dbReference type="ARBA" id="ARBA00023136"/>
    </source>
</evidence>
<evidence type="ECO:0000256" key="1">
    <source>
        <dbReference type="ARBA" id="ARBA00004162"/>
    </source>
</evidence>
<feature type="transmembrane region" description="Helical" evidence="10">
    <location>
        <begin position="6"/>
        <end position="26"/>
    </location>
</feature>
<proteinExistence type="inferred from homology"/>